<dbReference type="PANTHER" id="PTHR31836:SF21">
    <property type="entry name" value="EXPANSIN-LIKE PROTEIN 7"/>
    <property type="match status" value="1"/>
</dbReference>
<feature type="domain" description="Expansin-like EG45" evidence="3">
    <location>
        <begin position="39"/>
        <end position="130"/>
    </location>
</feature>
<feature type="signal peptide" evidence="2">
    <location>
        <begin position="1"/>
        <end position="25"/>
    </location>
</feature>
<accession>A0A1J7JI28</accession>
<dbReference type="Proteomes" id="UP000182658">
    <property type="component" value="Unassembled WGS sequence"/>
</dbReference>
<dbReference type="SUPFAM" id="SSF49590">
    <property type="entry name" value="PHL pollen allergen"/>
    <property type="match status" value="1"/>
</dbReference>
<protein>
    <recommendedName>
        <fullName evidence="3">Expansin-like EG45 domain-containing protein</fullName>
    </recommendedName>
</protein>
<sequence>MSHTTRLLALSALLLASRLPTLCHAIDGTAQMTGGNLSGGTCMFDNYTLPPGIYGSTMAGPDWDAGSMCGACLFVRGERGTVVAMVVDECPGCKKSQVNLFQDAFAKVGDPTAGTIKISWDVVSCGISGPIVLRNKTGSSKYWFEMQVLNCNQPVAALDVSTDGGKSLQATTRKDYNYFQKAGGGGGFGTASVTVRITCQDGRKVVAPGVGVDGDTEFATPVNC</sequence>
<evidence type="ECO:0000313" key="4">
    <source>
        <dbReference type="EMBL" id="OIW29416.1"/>
    </source>
</evidence>
<reference evidence="4 5" key="1">
    <citation type="submission" date="2016-10" db="EMBL/GenBank/DDBJ databases">
        <title>Draft genome sequence of Coniochaeta ligniaria NRRL30616, a lignocellulolytic fungus for bioabatement of inhibitors in plant biomass hydrolysates.</title>
        <authorList>
            <consortium name="DOE Joint Genome Institute"/>
            <person name="Jimenez D.J."/>
            <person name="Hector R.E."/>
            <person name="Riley R."/>
            <person name="Sun H."/>
            <person name="Grigoriev I.V."/>
            <person name="Van Elsas J.D."/>
            <person name="Nichols N.N."/>
        </authorList>
    </citation>
    <scope>NUCLEOTIDE SEQUENCE [LARGE SCALE GENOMIC DNA]</scope>
    <source>
        <strain evidence="4 5">NRRL 30616</strain>
    </source>
</reference>
<evidence type="ECO:0000259" key="3">
    <source>
        <dbReference type="PROSITE" id="PS50842"/>
    </source>
</evidence>
<evidence type="ECO:0000256" key="1">
    <source>
        <dbReference type="ARBA" id="ARBA00022729"/>
    </source>
</evidence>
<dbReference type="OrthoDB" id="406505at2759"/>
<dbReference type="InterPro" id="IPR036908">
    <property type="entry name" value="RlpA-like_sf"/>
</dbReference>
<dbReference type="Gene3D" id="2.40.40.10">
    <property type="entry name" value="RlpA-like domain"/>
    <property type="match status" value="1"/>
</dbReference>
<organism evidence="4 5">
    <name type="scientific">Coniochaeta ligniaria NRRL 30616</name>
    <dbReference type="NCBI Taxonomy" id="1408157"/>
    <lineage>
        <taxon>Eukaryota</taxon>
        <taxon>Fungi</taxon>
        <taxon>Dikarya</taxon>
        <taxon>Ascomycota</taxon>
        <taxon>Pezizomycotina</taxon>
        <taxon>Sordariomycetes</taxon>
        <taxon>Sordariomycetidae</taxon>
        <taxon>Coniochaetales</taxon>
        <taxon>Coniochaetaceae</taxon>
        <taxon>Coniochaeta</taxon>
    </lineage>
</organism>
<evidence type="ECO:0000256" key="2">
    <source>
        <dbReference type="SAM" id="SignalP"/>
    </source>
</evidence>
<dbReference type="EMBL" id="KV875097">
    <property type="protein sequence ID" value="OIW29416.1"/>
    <property type="molecule type" value="Genomic_DNA"/>
</dbReference>
<feature type="chain" id="PRO_5012068908" description="Expansin-like EG45 domain-containing protein" evidence="2">
    <location>
        <begin position="26"/>
        <end position="224"/>
    </location>
</feature>
<dbReference type="InterPro" id="IPR036749">
    <property type="entry name" value="Expansin_CBD_sf"/>
</dbReference>
<dbReference type="NCBIfam" id="NF041144">
    <property type="entry name" value="expansin_EXLX1"/>
    <property type="match status" value="1"/>
</dbReference>
<dbReference type="PANTHER" id="PTHR31836">
    <property type="match status" value="1"/>
</dbReference>
<dbReference type="Gene3D" id="2.60.40.760">
    <property type="entry name" value="Expansin, cellulose-binding-like domain"/>
    <property type="match status" value="1"/>
</dbReference>
<dbReference type="InParanoid" id="A0A1J7JI28"/>
<dbReference type="AlphaFoldDB" id="A0A1J7JI28"/>
<name>A0A1J7JI28_9PEZI</name>
<dbReference type="PROSITE" id="PS50842">
    <property type="entry name" value="EXPANSIN_EG45"/>
    <property type="match status" value="1"/>
</dbReference>
<keyword evidence="1 2" id="KW-0732">Signal</keyword>
<proteinExistence type="predicted"/>
<dbReference type="InterPro" id="IPR049818">
    <property type="entry name" value="Expansin_EXLX1-like"/>
</dbReference>
<keyword evidence="5" id="KW-1185">Reference proteome</keyword>
<dbReference type="CDD" id="cd22272">
    <property type="entry name" value="DPBB_EXLX1-like"/>
    <property type="match status" value="1"/>
</dbReference>
<dbReference type="InterPro" id="IPR007112">
    <property type="entry name" value="Expansin/allergen_DPBB_dom"/>
</dbReference>
<dbReference type="InterPro" id="IPR051477">
    <property type="entry name" value="Expansin_CellWall"/>
</dbReference>
<gene>
    <name evidence="4" type="ORF">CONLIGDRAFT_680268</name>
</gene>
<evidence type="ECO:0000313" key="5">
    <source>
        <dbReference type="Proteomes" id="UP000182658"/>
    </source>
</evidence>
<dbReference type="STRING" id="1408157.A0A1J7JI28"/>
<dbReference type="SUPFAM" id="SSF50685">
    <property type="entry name" value="Barwin-like endoglucanases"/>
    <property type="match status" value="1"/>
</dbReference>